<evidence type="ECO:0000256" key="17">
    <source>
        <dbReference type="ARBA" id="ARBA00023128"/>
    </source>
</evidence>
<keyword evidence="10" id="KW-0999">Mitochondrion inner membrane</keyword>
<dbReference type="PROSITE" id="PS51758">
    <property type="entry name" value="LETM1_RBD"/>
    <property type="match status" value="1"/>
</dbReference>
<evidence type="ECO:0000256" key="16">
    <source>
        <dbReference type="ARBA" id="ARBA00023065"/>
    </source>
</evidence>
<dbReference type="Proteomes" id="UP000550086">
    <property type="component" value="Unassembled WGS sequence"/>
</dbReference>
<evidence type="ECO:0000256" key="8">
    <source>
        <dbReference type="ARBA" id="ARBA00022692"/>
    </source>
</evidence>
<reference evidence="28 29" key="1">
    <citation type="submission" date="2019-09" db="EMBL/GenBank/DDBJ databases">
        <title>Bird 10,000 Genomes (B10K) Project - Family phase.</title>
        <authorList>
            <person name="Zhang G."/>
        </authorList>
    </citation>
    <scope>NUCLEOTIDE SEQUENCE [LARGE SCALE GENOMIC DNA]</scope>
    <source>
        <strain evidence="28">B10K-DU-002-59</strain>
        <tissue evidence="28">Muscle</tissue>
    </source>
</reference>
<evidence type="ECO:0000256" key="3">
    <source>
        <dbReference type="ARBA" id="ARBA00020557"/>
    </source>
</evidence>
<evidence type="ECO:0000313" key="29">
    <source>
        <dbReference type="Proteomes" id="UP000550086"/>
    </source>
</evidence>
<keyword evidence="4" id="KW-0813">Transport</keyword>
<feature type="transmembrane region" description="Helical" evidence="25">
    <location>
        <begin position="181"/>
        <end position="204"/>
    </location>
</feature>
<evidence type="ECO:0000256" key="2">
    <source>
        <dbReference type="ARBA" id="ARBA00009584"/>
    </source>
</evidence>
<proteinExistence type="inferred from homology"/>
<feature type="domain" description="EF-hand" evidence="26">
    <location>
        <begin position="660"/>
        <end position="695"/>
    </location>
</feature>
<evidence type="ECO:0000256" key="6">
    <source>
        <dbReference type="ARBA" id="ARBA00022538"/>
    </source>
</evidence>
<dbReference type="SUPFAM" id="SSF47473">
    <property type="entry name" value="EF-hand"/>
    <property type="match status" value="1"/>
</dbReference>
<feature type="coiled-coil region" evidence="24">
    <location>
        <begin position="438"/>
        <end position="480"/>
    </location>
</feature>
<dbReference type="GO" id="GO:0005509">
    <property type="term" value="F:calcium ion binding"/>
    <property type="evidence" value="ECO:0007669"/>
    <property type="project" value="InterPro"/>
</dbReference>
<dbReference type="InterPro" id="IPR044202">
    <property type="entry name" value="LETM1/MDM38-like"/>
</dbReference>
<evidence type="ECO:0000256" key="20">
    <source>
        <dbReference type="ARBA" id="ARBA00034214"/>
    </source>
</evidence>
<evidence type="ECO:0000313" key="28">
    <source>
        <dbReference type="EMBL" id="NXS97400.1"/>
    </source>
</evidence>
<sequence length="735" mass="83629">LGNLGDRACLSCTSLRLANKMTVHFKYCTSVPPVYAYSRKDRYCCWTKGSEQIHFTLTSSLGSWTPLATTGILGPQYLPVRWWHSSHPLRDDSIVEKSLKSLKDKNKKLEEGGPVYSPAEVEVVKKSLGQRIVDELKHYYHGFRLLWIDTKIAARMLWRILHGNTLSRRERRQFLRICADLFRLVPFLVFLVVPFMEFLLPVALKLFPNMLPSTFETKSKKEERLKKQLRVKLELAKFLQDTIEEMALKNKAAKGNVTKDFSTFFQKIRETGERPSNEEILRFSKLFEDELTLDNLTRPQLVALCKLLELQSIGTNNFLRFQLTMRLRTIKADDKLIADEGVDSLTVKELQAACRARGMRALGVTEERLREQLKQWLDLHLNQEIPTSLLILSRAMYLPDTLSPADQLKTTLQTLPESVAKEAQVKVAEVEGEKVDNKARLEATLQEEEAIRKENEEKEMERLSEAAEKAKETLQAATIKEMESAVDLEAAAVQVKKSQVALDPDQELARADLAMQSEILKDTAPVLEGIKGEEITKEEIDMLSDACTKLQEQKKSLTKEKEELEELKGDVQEYNEDLQEIKELSKAGQEEVVEESKASKRLTKRVNRMIGQIDKIINELETSQKSTDVKLDSGDSPAAAGENLISIAELINVMKQIQKIPEEKLTRIAEALDENKDGKIDIDNVVKVVELIDKEDIDIGTSQVAEIMALLQKEEKLEEKEKAKEKHDKEAAEAK</sequence>
<dbReference type="PANTHER" id="PTHR14009">
    <property type="entry name" value="LEUCINE ZIPPER-EF-HAND CONTAINING TRANSMEMBRANE PROTEIN"/>
    <property type="match status" value="1"/>
</dbReference>
<keyword evidence="16" id="KW-0406">Ion transport</keyword>
<evidence type="ECO:0000259" key="27">
    <source>
        <dbReference type="PROSITE" id="PS51758"/>
    </source>
</evidence>
<evidence type="ECO:0000256" key="21">
    <source>
        <dbReference type="ARBA" id="ARBA00035046"/>
    </source>
</evidence>
<evidence type="ECO:0000256" key="12">
    <source>
        <dbReference type="ARBA" id="ARBA00022946"/>
    </source>
</evidence>
<dbReference type="FunFam" id="1.10.238.10:FF:000290">
    <property type="entry name" value="LETM1 and EF-hand domain-containing protein 1, mitochondrial"/>
    <property type="match status" value="1"/>
</dbReference>
<dbReference type="OrthoDB" id="624114at2759"/>
<gene>
    <name evidence="28" type="primary">Letm1_0</name>
    <name evidence="28" type="ORF">JACJAC_R05114</name>
</gene>
<dbReference type="Pfam" id="PF07766">
    <property type="entry name" value="LETM1_RBD"/>
    <property type="match status" value="1"/>
</dbReference>
<evidence type="ECO:0000256" key="1">
    <source>
        <dbReference type="ARBA" id="ARBA00004434"/>
    </source>
</evidence>
<keyword evidence="9" id="KW-0479">Metal-binding</keyword>
<dbReference type="PANTHER" id="PTHR14009:SF8">
    <property type="entry name" value="MITOCHONDRIAL PROTON_CALCIUM EXCHANGER PROTEIN"/>
    <property type="match status" value="1"/>
</dbReference>
<evidence type="ECO:0000256" key="9">
    <source>
        <dbReference type="ARBA" id="ARBA00022723"/>
    </source>
</evidence>
<keyword evidence="12" id="KW-0809">Transit peptide</keyword>
<feature type="domain" description="Letm1 RBD" evidence="27">
    <location>
        <begin position="227"/>
        <end position="417"/>
    </location>
</feature>
<dbReference type="InterPro" id="IPR033122">
    <property type="entry name" value="LETM1-like_RBD"/>
</dbReference>
<keyword evidence="8 25" id="KW-0812">Transmembrane</keyword>
<feature type="non-terminal residue" evidence="28">
    <location>
        <position position="1"/>
    </location>
</feature>
<evidence type="ECO:0000256" key="15">
    <source>
        <dbReference type="ARBA" id="ARBA00023054"/>
    </source>
</evidence>
<keyword evidence="7" id="KW-0109">Calcium transport</keyword>
<evidence type="ECO:0000256" key="14">
    <source>
        <dbReference type="ARBA" id="ARBA00022989"/>
    </source>
</evidence>
<organism evidence="28 29">
    <name type="scientific">Jacana jacana</name>
    <name type="common">Wattled jacana</name>
    <name type="synonym">Parra jacana</name>
    <dbReference type="NCBI Taxonomy" id="54508"/>
    <lineage>
        <taxon>Eukaryota</taxon>
        <taxon>Metazoa</taxon>
        <taxon>Chordata</taxon>
        <taxon>Craniata</taxon>
        <taxon>Vertebrata</taxon>
        <taxon>Euteleostomi</taxon>
        <taxon>Archelosauria</taxon>
        <taxon>Archosauria</taxon>
        <taxon>Dinosauria</taxon>
        <taxon>Saurischia</taxon>
        <taxon>Theropoda</taxon>
        <taxon>Coelurosauria</taxon>
        <taxon>Aves</taxon>
        <taxon>Neognathae</taxon>
        <taxon>Neoaves</taxon>
        <taxon>Charadriiformes</taxon>
        <taxon>Jacanidae</taxon>
        <taxon>Jacana</taxon>
    </lineage>
</organism>
<keyword evidence="29" id="KW-1185">Reference proteome</keyword>
<dbReference type="InterPro" id="IPR011992">
    <property type="entry name" value="EF-hand-dom_pair"/>
</dbReference>
<feature type="non-terminal residue" evidence="28">
    <location>
        <position position="735"/>
    </location>
</feature>
<comment type="caution">
    <text evidence="28">The sequence shown here is derived from an EMBL/GenBank/DDBJ whole genome shotgun (WGS) entry which is preliminary data.</text>
</comment>
<evidence type="ECO:0000256" key="23">
    <source>
        <dbReference type="PROSITE-ProRule" id="PRU01094"/>
    </source>
</evidence>
<dbReference type="GO" id="GO:0006813">
    <property type="term" value="P:potassium ion transport"/>
    <property type="evidence" value="ECO:0007669"/>
    <property type="project" value="UniProtKB-KW"/>
</dbReference>
<keyword evidence="15 24" id="KW-0175">Coiled coil</keyword>
<keyword evidence="14 25" id="KW-1133">Transmembrane helix</keyword>
<evidence type="ECO:0000256" key="7">
    <source>
        <dbReference type="ARBA" id="ARBA00022568"/>
    </source>
</evidence>
<dbReference type="GO" id="GO:0015369">
    <property type="term" value="F:calcium:proton antiporter activity"/>
    <property type="evidence" value="ECO:0007669"/>
    <property type="project" value="UniProtKB-ARBA"/>
</dbReference>
<evidence type="ECO:0000256" key="18">
    <source>
        <dbReference type="ARBA" id="ARBA00023136"/>
    </source>
</evidence>
<evidence type="ECO:0000256" key="19">
    <source>
        <dbReference type="ARBA" id="ARBA00031360"/>
    </source>
</evidence>
<dbReference type="GO" id="GO:0051560">
    <property type="term" value="P:mitochondrial calcium ion homeostasis"/>
    <property type="evidence" value="ECO:0007669"/>
    <property type="project" value="UniProtKB-ARBA"/>
</dbReference>
<keyword evidence="18 25" id="KW-0472">Membrane</keyword>
<evidence type="ECO:0000256" key="11">
    <source>
        <dbReference type="ARBA" id="ARBA00022837"/>
    </source>
</evidence>
<comment type="subcellular location">
    <subcellularLocation>
        <location evidence="1">Mitochondrion inner membrane</location>
        <topology evidence="1">Single-pass membrane protein</topology>
    </subcellularLocation>
</comment>
<dbReference type="InterPro" id="IPR059005">
    <property type="entry name" value="LETM1_C"/>
</dbReference>
<dbReference type="InterPro" id="IPR002048">
    <property type="entry name" value="EF_hand_dom"/>
</dbReference>
<dbReference type="AlphaFoldDB" id="A0A7L2YPF5"/>
<keyword evidence="17 23" id="KW-0496">Mitochondrion</keyword>
<comment type="catalytic activity">
    <reaction evidence="22">
        <text>K(+)(in) + H(+)(out) = K(+)(out) + H(+)(in)</text>
        <dbReference type="Rhea" id="RHEA:29467"/>
        <dbReference type="ChEBI" id="CHEBI:15378"/>
        <dbReference type="ChEBI" id="CHEBI:29103"/>
    </reaction>
</comment>
<dbReference type="Gene3D" id="1.10.238.10">
    <property type="entry name" value="EF-hand"/>
    <property type="match status" value="1"/>
</dbReference>
<dbReference type="PROSITE" id="PS50222">
    <property type="entry name" value="EF_HAND_2"/>
    <property type="match status" value="1"/>
</dbReference>
<comment type="similarity">
    <text evidence="2">Belongs to the LETM1 family.</text>
</comment>
<evidence type="ECO:0000256" key="13">
    <source>
        <dbReference type="ARBA" id="ARBA00022958"/>
    </source>
</evidence>
<evidence type="ECO:0000256" key="24">
    <source>
        <dbReference type="SAM" id="Coils"/>
    </source>
</evidence>
<dbReference type="Pfam" id="PF26561">
    <property type="entry name" value="LETM1_C"/>
    <property type="match status" value="1"/>
</dbReference>
<keyword evidence="13" id="KW-0630">Potassium</keyword>
<comment type="catalytic activity">
    <reaction evidence="20">
        <text>Ca(2+)(in) + 2 H(+)(out) = Ca(2+)(out) + 2 H(+)(in)</text>
        <dbReference type="Rhea" id="RHEA:72199"/>
        <dbReference type="ChEBI" id="CHEBI:15378"/>
        <dbReference type="ChEBI" id="CHEBI:29108"/>
    </reaction>
</comment>
<feature type="coiled-coil region" evidence="24">
    <location>
        <begin position="533"/>
        <end position="591"/>
    </location>
</feature>
<keyword evidence="6" id="KW-0633">Potassium transport</keyword>
<evidence type="ECO:0000256" key="4">
    <source>
        <dbReference type="ARBA" id="ARBA00022448"/>
    </source>
</evidence>
<keyword evidence="11" id="KW-0106">Calcium</keyword>
<dbReference type="GO" id="GO:0099093">
    <property type="term" value="P:calcium export from the mitochondrion"/>
    <property type="evidence" value="ECO:0007669"/>
    <property type="project" value="UniProtKB-ARBA"/>
</dbReference>
<keyword evidence="5" id="KW-0050">Antiport</keyword>
<protein>
    <recommendedName>
        <fullName evidence="3">Mitochondrial proton/calcium exchanger protein</fullName>
    </recommendedName>
    <alternativeName>
        <fullName evidence="21">Electroneutral mitochondrial K(+)/H(+)exchanger</fullName>
    </alternativeName>
    <alternativeName>
        <fullName evidence="19">Leucine zipper-EF-hand-containing transmembrane protein 1</fullName>
    </alternativeName>
</protein>
<evidence type="ECO:0000259" key="26">
    <source>
        <dbReference type="PROSITE" id="PS50222"/>
    </source>
</evidence>
<evidence type="ECO:0000256" key="25">
    <source>
        <dbReference type="SAM" id="Phobius"/>
    </source>
</evidence>
<evidence type="ECO:0000256" key="10">
    <source>
        <dbReference type="ARBA" id="ARBA00022792"/>
    </source>
</evidence>
<name>A0A7L2YPF5_JACJC</name>
<dbReference type="GO" id="GO:0005743">
    <property type="term" value="C:mitochondrial inner membrane"/>
    <property type="evidence" value="ECO:0007669"/>
    <property type="project" value="UniProtKB-SubCell"/>
</dbReference>
<dbReference type="EMBL" id="VZTM01021847">
    <property type="protein sequence ID" value="NXS97400.1"/>
    <property type="molecule type" value="Genomic_DNA"/>
</dbReference>
<accession>A0A7L2YPF5</accession>
<dbReference type="GO" id="GO:0043022">
    <property type="term" value="F:ribosome binding"/>
    <property type="evidence" value="ECO:0007669"/>
    <property type="project" value="InterPro"/>
</dbReference>
<evidence type="ECO:0000256" key="5">
    <source>
        <dbReference type="ARBA" id="ARBA00022449"/>
    </source>
</evidence>
<feature type="coiled-coil region" evidence="24">
    <location>
        <begin position="707"/>
        <end position="735"/>
    </location>
</feature>
<evidence type="ECO:0000256" key="22">
    <source>
        <dbReference type="ARBA" id="ARBA00047912"/>
    </source>
</evidence>